<proteinExistence type="predicted"/>
<evidence type="ECO:0000259" key="1">
    <source>
        <dbReference type="PROSITE" id="PS51186"/>
    </source>
</evidence>
<organism evidence="2 3">
    <name type="scientific">Glutamicibacter mishrai</name>
    <dbReference type="NCBI Taxonomy" id="1775880"/>
    <lineage>
        <taxon>Bacteria</taxon>
        <taxon>Bacillati</taxon>
        <taxon>Actinomycetota</taxon>
        <taxon>Actinomycetes</taxon>
        <taxon>Micrococcales</taxon>
        <taxon>Micrococcaceae</taxon>
        <taxon>Glutamicibacter</taxon>
    </lineage>
</organism>
<dbReference type="CDD" id="cd04301">
    <property type="entry name" value="NAT_SF"/>
    <property type="match status" value="1"/>
</dbReference>
<name>A0A6H0SFG5_9MICC</name>
<dbReference type="AlphaFoldDB" id="A0A6H0SFG5"/>
<reference evidence="2 3" key="1">
    <citation type="submission" date="2018-09" db="EMBL/GenBank/DDBJ databases">
        <title>Glutamicibacter mishrai S5-52T (LMG 29155T = KCTC 39846T).</title>
        <authorList>
            <person name="Das S.K."/>
        </authorList>
    </citation>
    <scope>NUCLEOTIDE SEQUENCE [LARGE SCALE GENOMIC DNA]</scope>
    <source>
        <strain evidence="2 3">S5-52</strain>
    </source>
</reference>
<evidence type="ECO:0000313" key="2">
    <source>
        <dbReference type="EMBL" id="QIV85886.1"/>
    </source>
</evidence>
<protein>
    <submittedName>
        <fullName evidence="2">N-acetyltransferase</fullName>
    </submittedName>
</protein>
<dbReference type="EMBL" id="CP032549">
    <property type="protein sequence ID" value="QIV85886.1"/>
    <property type="molecule type" value="Genomic_DNA"/>
</dbReference>
<sequence>MSAFEPVPMKASDHEAIRLLSRSLGRTSEPSRFGDEECQLVLKDESGRLIGWGRAAWWDPNDDSAPAGYYLSGVEIAREFQQRGYASRLTAARLAWIAQRAQQAWCVVNARNIGSLRLQCSSGFEEVTRSEHFGSVWFTGGSGVLLRKDLTEAARDSSAELT</sequence>
<feature type="domain" description="N-acetyltransferase" evidence="1">
    <location>
        <begin position="4"/>
        <end position="151"/>
    </location>
</feature>
<dbReference type="PROSITE" id="PS51186">
    <property type="entry name" value="GNAT"/>
    <property type="match status" value="1"/>
</dbReference>
<accession>A0A6H0SFG5</accession>
<dbReference type="Pfam" id="PF00583">
    <property type="entry name" value="Acetyltransf_1"/>
    <property type="match status" value="1"/>
</dbReference>
<dbReference type="Gene3D" id="3.40.630.30">
    <property type="match status" value="1"/>
</dbReference>
<dbReference type="InterPro" id="IPR016181">
    <property type="entry name" value="Acyl_CoA_acyltransferase"/>
</dbReference>
<keyword evidence="3" id="KW-1185">Reference proteome</keyword>
<evidence type="ECO:0000313" key="3">
    <source>
        <dbReference type="Proteomes" id="UP000502331"/>
    </source>
</evidence>
<dbReference type="GO" id="GO:0016747">
    <property type="term" value="F:acyltransferase activity, transferring groups other than amino-acyl groups"/>
    <property type="evidence" value="ECO:0007669"/>
    <property type="project" value="InterPro"/>
</dbReference>
<dbReference type="RefSeq" id="WP_172511091.1">
    <property type="nucleotide sequence ID" value="NZ_CP032549.1"/>
</dbReference>
<dbReference type="InterPro" id="IPR000182">
    <property type="entry name" value="GNAT_dom"/>
</dbReference>
<gene>
    <name evidence="2" type="ORF">D3791_01385</name>
</gene>
<keyword evidence="2" id="KW-0808">Transferase</keyword>
<dbReference type="SUPFAM" id="SSF55729">
    <property type="entry name" value="Acyl-CoA N-acyltransferases (Nat)"/>
    <property type="match status" value="1"/>
</dbReference>
<dbReference type="Proteomes" id="UP000502331">
    <property type="component" value="Chromosome"/>
</dbReference>